<comment type="caution">
    <text evidence="3">The sequence shown here is derived from an EMBL/GenBank/DDBJ whole genome shotgun (WGS) entry which is preliminary data.</text>
</comment>
<organism evidence="3 4">
    <name type="scientific">Ridgeia piscesae</name>
    <name type="common">Tubeworm</name>
    <dbReference type="NCBI Taxonomy" id="27915"/>
    <lineage>
        <taxon>Eukaryota</taxon>
        <taxon>Metazoa</taxon>
        <taxon>Spiralia</taxon>
        <taxon>Lophotrochozoa</taxon>
        <taxon>Annelida</taxon>
        <taxon>Polychaeta</taxon>
        <taxon>Sedentaria</taxon>
        <taxon>Canalipalpata</taxon>
        <taxon>Sabellida</taxon>
        <taxon>Siboglinidae</taxon>
        <taxon>Ridgeia</taxon>
    </lineage>
</organism>
<evidence type="ECO:0000313" key="3">
    <source>
        <dbReference type="EMBL" id="KAK2191649.1"/>
    </source>
</evidence>
<dbReference type="AlphaFoldDB" id="A0AAD9UJC5"/>
<evidence type="ECO:0000256" key="2">
    <source>
        <dbReference type="SAM" id="Phobius"/>
    </source>
</evidence>
<name>A0AAD9UJC5_RIDPI</name>
<evidence type="ECO:0000256" key="1">
    <source>
        <dbReference type="SAM" id="MobiDB-lite"/>
    </source>
</evidence>
<dbReference type="EMBL" id="JAODUO010000048">
    <property type="protein sequence ID" value="KAK2191649.1"/>
    <property type="molecule type" value="Genomic_DNA"/>
</dbReference>
<gene>
    <name evidence="3" type="ORF">NP493_48g02036</name>
</gene>
<keyword evidence="2" id="KW-0812">Transmembrane</keyword>
<feature type="transmembrane region" description="Helical" evidence="2">
    <location>
        <begin position="38"/>
        <end position="59"/>
    </location>
</feature>
<feature type="region of interest" description="Disordered" evidence="1">
    <location>
        <begin position="1"/>
        <end position="22"/>
    </location>
</feature>
<proteinExistence type="predicted"/>
<keyword evidence="2" id="KW-0472">Membrane</keyword>
<protein>
    <submittedName>
        <fullName evidence="3">Uncharacterized protein</fullName>
    </submittedName>
</protein>
<keyword evidence="4" id="KW-1185">Reference proteome</keyword>
<dbReference type="Proteomes" id="UP001209878">
    <property type="component" value="Unassembled WGS sequence"/>
</dbReference>
<keyword evidence="2" id="KW-1133">Transmembrane helix</keyword>
<sequence>MYASTPKVVSGAGDVSSKHDPELSGDVMTASKISADIVISYHGVYSILWVTVGYVSLFFEPVQSATRWIPVISAFGISVSRLLFYVHFLLDDGMVLYYVLLCSSLLVKQVI</sequence>
<feature type="transmembrane region" description="Helical" evidence="2">
    <location>
        <begin position="68"/>
        <end position="88"/>
    </location>
</feature>
<reference evidence="3" key="1">
    <citation type="journal article" date="2023" name="Mol. Biol. Evol.">
        <title>Third-Generation Sequencing Reveals the Adaptive Role of the Epigenome in Three Deep-Sea Polychaetes.</title>
        <authorList>
            <person name="Perez M."/>
            <person name="Aroh O."/>
            <person name="Sun Y."/>
            <person name="Lan Y."/>
            <person name="Juniper S.K."/>
            <person name="Young C.R."/>
            <person name="Angers B."/>
            <person name="Qian P.Y."/>
        </authorList>
    </citation>
    <scope>NUCLEOTIDE SEQUENCE</scope>
    <source>
        <strain evidence="3">R07B-5</strain>
    </source>
</reference>
<accession>A0AAD9UJC5</accession>
<evidence type="ECO:0000313" key="4">
    <source>
        <dbReference type="Proteomes" id="UP001209878"/>
    </source>
</evidence>